<feature type="compositionally biased region" description="Acidic residues" evidence="1">
    <location>
        <begin position="15"/>
        <end position="25"/>
    </location>
</feature>
<evidence type="ECO:0000313" key="3">
    <source>
        <dbReference type="Proteomes" id="UP000694044"/>
    </source>
</evidence>
<name>A0A8T1V463_9STRA</name>
<dbReference type="OrthoDB" id="128246at2759"/>
<comment type="caution">
    <text evidence="2">The sequence shown here is derived from an EMBL/GenBank/DDBJ whole genome shotgun (WGS) entry which is preliminary data.</text>
</comment>
<evidence type="ECO:0000256" key="1">
    <source>
        <dbReference type="SAM" id="MobiDB-lite"/>
    </source>
</evidence>
<sequence length="177" mass="19581">MDDEECDSLDPSIDYGDEVEEEDSFAEERSTGAVDCIVESEEKEVFAVHECDDEVVLLLSEEDTMTAEVVSVVSKGETPVEVSDKGAQGTIVVEQGDPSPYARLFKDGGLEAMELCEPGQEASVLAGEAIAVEEEEWDKEIEDRIYPLDEVELKRRLKQNAEAQKEPSLEDMARFLG</sequence>
<keyword evidence="3" id="KW-1185">Reference proteome</keyword>
<feature type="region of interest" description="Disordered" evidence="1">
    <location>
        <begin position="1"/>
        <end position="31"/>
    </location>
</feature>
<dbReference type="AlphaFoldDB" id="A0A8T1V463"/>
<proteinExistence type="predicted"/>
<evidence type="ECO:0000313" key="2">
    <source>
        <dbReference type="EMBL" id="KAG7375835.1"/>
    </source>
</evidence>
<protein>
    <submittedName>
        <fullName evidence="2">Uncharacterized protein</fullName>
    </submittedName>
</protein>
<reference evidence="2" key="1">
    <citation type="submission" date="2021-02" db="EMBL/GenBank/DDBJ databases">
        <authorList>
            <person name="Palmer J.M."/>
        </authorList>
    </citation>
    <scope>NUCLEOTIDE SEQUENCE</scope>
    <source>
        <strain evidence="2">SCRP734</strain>
    </source>
</reference>
<dbReference type="Proteomes" id="UP000694044">
    <property type="component" value="Unassembled WGS sequence"/>
</dbReference>
<accession>A0A8T1V463</accession>
<gene>
    <name evidence="2" type="ORF">PHYPSEUDO_015141</name>
</gene>
<organism evidence="2 3">
    <name type="scientific">Phytophthora pseudosyringae</name>
    <dbReference type="NCBI Taxonomy" id="221518"/>
    <lineage>
        <taxon>Eukaryota</taxon>
        <taxon>Sar</taxon>
        <taxon>Stramenopiles</taxon>
        <taxon>Oomycota</taxon>
        <taxon>Peronosporomycetes</taxon>
        <taxon>Peronosporales</taxon>
        <taxon>Peronosporaceae</taxon>
        <taxon>Phytophthora</taxon>
    </lineage>
</organism>
<dbReference type="EMBL" id="JAGDFM010000905">
    <property type="protein sequence ID" value="KAG7375835.1"/>
    <property type="molecule type" value="Genomic_DNA"/>
</dbReference>